<evidence type="ECO:0000313" key="2">
    <source>
        <dbReference type="Proteomes" id="UP001165064"/>
    </source>
</evidence>
<protein>
    <submittedName>
        <fullName evidence="1">Unnamed protein product</fullName>
    </submittedName>
</protein>
<evidence type="ECO:0000313" key="1">
    <source>
        <dbReference type="EMBL" id="GME76840.1"/>
    </source>
</evidence>
<name>A0ACB5SZ69_AMBMO</name>
<gene>
    <name evidence="1" type="ORF">Amon02_000278600</name>
</gene>
<reference evidence="1" key="1">
    <citation type="submission" date="2023-04" db="EMBL/GenBank/DDBJ databases">
        <title>Ambrosiozyma monospora NBRC 10751.</title>
        <authorList>
            <person name="Ichikawa N."/>
            <person name="Sato H."/>
            <person name="Tonouchi N."/>
        </authorList>
    </citation>
    <scope>NUCLEOTIDE SEQUENCE</scope>
    <source>
        <strain evidence="1">NBRC 10751</strain>
    </source>
</reference>
<keyword evidence="2" id="KW-1185">Reference proteome</keyword>
<accession>A0ACB5SZ69</accession>
<sequence length="257" mass="29218">MRLSLDQAFFNSMPDTIEFLRITMIEHIDYAITLPSHLKKIKIAKTSIQKDSEIVQSFVSNLPSSIVKLSLENLLKFDGEHFKLSFGNLPHLKILEISFNESISFDSTDSPSLEQLSISPFSISDQILFALKCLDLSFCLNSTDNPTEFWQKFILPLNNLSELTLHFDMKDADLSESKFPESLCALTIFYGNYQEEEWKDCGTLKLPGIPKYLGYFSLTEARYLNFDEDSKDKTMIAISISTTPEAVHVESVRPSSD</sequence>
<proteinExistence type="predicted"/>
<dbReference type="EMBL" id="BSXS01001654">
    <property type="protein sequence ID" value="GME76840.1"/>
    <property type="molecule type" value="Genomic_DNA"/>
</dbReference>
<comment type="caution">
    <text evidence="1">The sequence shown here is derived from an EMBL/GenBank/DDBJ whole genome shotgun (WGS) entry which is preliminary data.</text>
</comment>
<organism evidence="1 2">
    <name type="scientific">Ambrosiozyma monospora</name>
    <name type="common">Yeast</name>
    <name type="synonym">Endomycopsis monosporus</name>
    <dbReference type="NCBI Taxonomy" id="43982"/>
    <lineage>
        <taxon>Eukaryota</taxon>
        <taxon>Fungi</taxon>
        <taxon>Dikarya</taxon>
        <taxon>Ascomycota</taxon>
        <taxon>Saccharomycotina</taxon>
        <taxon>Pichiomycetes</taxon>
        <taxon>Pichiales</taxon>
        <taxon>Pichiaceae</taxon>
        <taxon>Ambrosiozyma</taxon>
    </lineage>
</organism>
<dbReference type="Proteomes" id="UP001165064">
    <property type="component" value="Unassembled WGS sequence"/>
</dbReference>